<dbReference type="EMBL" id="MW396902">
    <property type="protein sequence ID" value="QXE40893.1"/>
    <property type="molecule type" value="Genomic_DNA"/>
</dbReference>
<geneLocation type="mitochondrion" evidence="13"/>
<keyword evidence="6" id="KW-0375">Hydrogen ion transport</keyword>
<dbReference type="GO" id="GO:0045259">
    <property type="term" value="C:proton-transporting ATP synthase complex"/>
    <property type="evidence" value="ECO:0007669"/>
    <property type="project" value="UniProtKB-KW"/>
</dbReference>
<evidence type="ECO:0000256" key="9">
    <source>
        <dbReference type="ARBA" id="ARBA00023136"/>
    </source>
</evidence>
<evidence type="ECO:0000256" key="12">
    <source>
        <dbReference type="SAM" id="Phobius"/>
    </source>
</evidence>
<comment type="subcellular location">
    <subcellularLocation>
        <location evidence="1">Membrane</location>
        <topology evidence="1">Multi-pass membrane protein</topology>
    </subcellularLocation>
    <subcellularLocation>
        <location evidence="11">Mitochondrion inner membrane</location>
        <topology evidence="11">Multi-pass membrane protein</topology>
    </subcellularLocation>
</comment>
<organism evidence="13">
    <name type="scientific">Geomydoecus aurei</name>
    <dbReference type="NCBI Taxonomy" id="161607"/>
    <lineage>
        <taxon>Eukaryota</taxon>
        <taxon>Metazoa</taxon>
        <taxon>Ecdysozoa</taxon>
        <taxon>Arthropoda</taxon>
        <taxon>Hexapoda</taxon>
        <taxon>Insecta</taxon>
        <taxon>Pterygota</taxon>
        <taxon>Neoptera</taxon>
        <taxon>Paraneoptera</taxon>
        <taxon>Psocodea</taxon>
        <taxon>Troctomorpha</taxon>
        <taxon>Phthiraptera</taxon>
        <taxon>Trichodectera</taxon>
        <taxon>Trichodectidae</taxon>
        <taxon>Geomydoecus</taxon>
    </lineage>
</organism>
<gene>
    <name evidence="13" type="primary">atp6</name>
</gene>
<dbReference type="Gene3D" id="1.20.120.220">
    <property type="entry name" value="ATP synthase, F0 complex, subunit A"/>
    <property type="match status" value="1"/>
</dbReference>
<keyword evidence="10" id="KW-0066">ATP synthesis</keyword>
<dbReference type="GO" id="GO:0005743">
    <property type="term" value="C:mitochondrial inner membrane"/>
    <property type="evidence" value="ECO:0007669"/>
    <property type="project" value="UniProtKB-SubCell"/>
</dbReference>
<dbReference type="PROSITE" id="PS00449">
    <property type="entry name" value="ATPASE_A"/>
    <property type="match status" value="1"/>
</dbReference>
<sequence length="225" mass="25028">MSASILSSFDPVIYGTSLPVIGKITWSLYLLLSITGGSSSSSVLFSTVIGMMGSILWSSIRTYFKKYYGLGVALVGLFTMLIMLNFLGLMPFNPSCTSSMSVNFPISFVIWVTGLIWLVMNFRYFSVSHFVPIGSPMVLAPFLVVVEVISNIIRPMSLAVRLMSNMVAGHMILNLVWESTWVSTYTALILSIFSMGFMLFEFAVCIIQAYVFSTLSSLYWEEVNH</sequence>
<feature type="transmembrane region" description="Helical" evidence="12">
    <location>
        <begin position="189"/>
        <end position="212"/>
    </location>
</feature>
<evidence type="ECO:0000256" key="4">
    <source>
        <dbReference type="ARBA" id="ARBA00022547"/>
    </source>
</evidence>
<evidence type="ECO:0000256" key="10">
    <source>
        <dbReference type="ARBA" id="ARBA00023310"/>
    </source>
</evidence>
<keyword evidence="13" id="KW-0496">Mitochondrion</keyword>
<dbReference type="InterPro" id="IPR045083">
    <property type="entry name" value="ATP_synth_F0_asu_bact/mt"/>
</dbReference>
<feature type="transmembrane region" description="Helical" evidence="12">
    <location>
        <begin position="70"/>
        <end position="90"/>
    </location>
</feature>
<evidence type="ECO:0000256" key="7">
    <source>
        <dbReference type="ARBA" id="ARBA00022989"/>
    </source>
</evidence>
<dbReference type="InterPro" id="IPR023011">
    <property type="entry name" value="ATP_synth_F0_asu_AS"/>
</dbReference>
<evidence type="ECO:0000256" key="2">
    <source>
        <dbReference type="ARBA" id="ARBA00006810"/>
    </source>
</evidence>
<keyword evidence="4" id="KW-0138">CF(0)</keyword>
<dbReference type="NCBIfam" id="TIGR01131">
    <property type="entry name" value="ATP_synt_6_or_A"/>
    <property type="match status" value="1"/>
</dbReference>
<dbReference type="InterPro" id="IPR000568">
    <property type="entry name" value="ATP_synth_F0_asu"/>
</dbReference>
<dbReference type="Pfam" id="PF00119">
    <property type="entry name" value="ATP-synt_A"/>
    <property type="match status" value="1"/>
</dbReference>
<evidence type="ECO:0000313" key="13">
    <source>
        <dbReference type="EMBL" id="QXE40893.1"/>
    </source>
</evidence>
<feature type="transmembrane region" description="Helical" evidence="12">
    <location>
        <begin position="12"/>
        <end position="31"/>
    </location>
</feature>
<feature type="transmembrane region" description="Helical" evidence="12">
    <location>
        <begin position="43"/>
        <end position="64"/>
    </location>
</feature>
<dbReference type="SUPFAM" id="SSF81336">
    <property type="entry name" value="F1F0 ATP synthase subunit A"/>
    <property type="match status" value="1"/>
</dbReference>
<keyword evidence="5 12" id="KW-0812">Transmembrane</keyword>
<dbReference type="AlphaFoldDB" id="A0A8F4MDB4"/>
<comment type="similarity">
    <text evidence="2">Belongs to the ATPase A chain family.</text>
</comment>
<dbReference type="PRINTS" id="PR00123">
    <property type="entry name" value="ATPASEA"/>
</dbReference>
<feature type="transmembrane region" description="Helical" evidence="12">
    <location>
        <begin position="158"/>
        <end position="177"/>
    </location>
</feature>
<keyword evidence="8" id="KW-0406">Ion transport</keyword>
<dbReference type="InterPro" id="IPR035908">
    <property type="entry name" value="F0_ATP_A_sf"/>
</dbReference>
<dbReference type="CDD" id="cd00310">
    <property type="entry name" value="ATP-synt_Fo_a_6"/>
    <property type="match status" value="1"/>
</dbReference>
<feature type="transmembrane region" description="Helical" evidence="12">
    <location>
        <begin position="126"/>
        <end position="146"/>
    </location>
</feature>
<dbReference type="PANTHER" id="PTHR11410">
    <property type="entry name" value="ATP SYNTHASE SUBUNIT A"/>
    <property type="match status" value="1"/>
</dbReference>
<evidence type="ECO:0000256" key="3">
    <source>
        <dbReference type="ARBA" id="ARBA00022448"/>
    </source>
</evidence>
<evidence type="ECO:0000256" key="5">
    <source>
        <dbReference type="ARBA" id="ARBA00022692"/>
    </source>
</evidence>
<evidence type="ECO:0000256" key="8">
    <source>
        <dbReference type="ARBA" id="ARBA00023065"/>
    </source>
</evidence>
<dbReference type="PANTHER" id="PTHR11410:SF0">
    <property type="entry name" value="ATP SYNTHASE SUBUNIT A"/>
    <property type="match status" value="1"/>
</dbReference>
<keyword evidence="9 12" id="KW-0472">Membrane</keyword>
<dbReference type="GO" id="GO:0046933">
    <property type="term" value="F:proton-transporting ATP synthase activity, rotational mechanism"/>
    <property type="evidence" value="ECO:0007669"/>
    <property type="project" value="TreeGrafter"/>
</dbReference>
<evidence type="ECO:0000256" key="11">
    <source>
        <dbReference type="RuleBase" id="RU004450"/>
    </source>
</evidence>
<feature type="transmembrane region" description="Helical" evidence="12">
    <location>
        <begin position="102"/>
        <end position="120"/>
    </location>
</feature>
<reference evidence="13" key="1">
    <citation type="submission" date="2020-12" db="EMBL/GenBank/DDBJ databases">
        <title>Mitochondrial Genome of Geomydoecus aurei, a Pocket-Gopher Louse.</title>
        <authorList>
            <person name="Spradling T.A."/>
            <person name="Place A.C."/>
            <person name="Campbell A.L."/>
            <person name="Demastes J.W."/>
        </authorList>
    </citation>
    <scope>NUCLEOTIDE SEQUENCE</scope>
</reference>
<evidence type="ECO:0000256" key="1">
    <source>
        <dbReference type="ARBA" id="ARBA00004141"/>
    </source>
</evidence>
<proteinExistence type="inferred from homology"/>
<name>A0A8F4MDB4_9NEOP</name>
<protein>
    <recommendedName>
        <fullName evidence="11">ATP synthase subunit a</fullName>
    </recommendedName>
</protein>
<evidence type="ECO:0000256" key="6">
    <source>
        <dbReference type="ARBA" id="ARBA00022781"/>
    </source>
</evidence>
<keyword evidence="3" id="KW-0813">Transport</keyword>
<keyword evidence="7 12" id="KW-1133">Transmembrane helix</keyword>
<accession>A0A8F4MDB4</accession>